<proteinExistence type="predicted"/>
<feature type="compositionally biased region" description="Pro residues" evidence="2">
    <location>
        <begin position="1065"/>
        <end position="1078"/>
    </location>
</feature>
<dbReference type="PANTHER" id="PTHR10063">
    <property type="entry name" value="TUBERIN"/>
    <property type="match status" value="1"/>
</dbReference>
<dbReference type="GO" id="GO:0030178">
    <property type="term" value="P:negative regulation of Wnt signaling pathway"/>
    <property type="evidence" value="ECO:0007669"/>
    <property type="project" value="TreeGrafter"/>
</dbReference>
<dbReference type="GO" id="GO:0033596">
    <property type="term" value="C:TSC1-TSC2 complex"/>
    <property type="evidence" value="ECO:0007669"/>
    <property type="project" value="InterPro"/>
</dbReference>
<dbReference type="SUPFAM" id="SSF111347">
    <property type="entry name" value="Rap/Ran-GAP"/>
    <property type="match status" value="1"/>
</dbReference>
<dbReference type="InterPro" id="IPR000331">
    <property type="entry name" value="Rap/Ran_GAP_dom"/>
</dbReference>
<dbReference type="InParanoid" id="A0A7E5X383"/>
<dbReference type="GO" id="GO:0046627">
    <property type="term" value="P:negative regulation of insulin receptor signaling pathway"/>
    <property type="evidence" value="ECO:0007669"/>
    <property type="project" value="TreeGrafter"/>
</dbReference>
<feature type="region of interest" description="Disordered" evidence="2">
    <location>
        <begin position="1064"/>
        <end position="1121"/>
    </location>
</feature>
<feature type="region of interest" description="Disordered" evidence="2">
    <location>
        <begin position="941"/>
        <end position="969"/>
    </location>
</feature>
<dbReference type="OrthoDB" id="5797019at2759"/>
<keyword evidence="4" id="KW-1185">Reference proteome</keyword>
<dbReference type="GeneID" id="113508080"/>
<feature type="compositionally biased region" description="Polar residues" evidence="2">
    <location>
        <begin position="1299"/>
        <end position="1310"/>
    </location>
</feature>
<sequence length="1864" mass="202887">MSSRDRSLQDKLKVLFKKGASAPLPARNELVVSGELERELGADTPLSRRLRALKDVGEKVIHVRVQEGGVEKLWSLTRDLLEESNVEARHLALWFLRCLAEGQADYLTIMRTILFHYLRDTHAKHSPEDTQLRFKLLHTLTNSGKNINCFEEQIGPFLLEWLPQIQPPTQLVEFLQLIINVVKFNATYLDEQIVHGIVDNACQLCVYSAEVSVVQCGLSLLEAVVSYSLLPRAALRTFVSALCRTVNLEHYCQNSWKLMRYVVGADMGHAALQEMVAILRGGGAGAGAEGAAGLLRGAVFYINMALWGPRRVPTLKVSFLAVLPAFLKALEGNQQVVTYEVVVSMQSVVSRVPLELCEPAWDVLLNILRAIVQQDKNYSPPNELIHNRLHALITSIEQLHDAGQYYGDVDALLDLVDFCGHDRPEASTKRLVTARAAALSPTGAAWVPAALALAERYLRHEPRRAVRLHTLHAILAFVRRNRYLYGEELIELVGIPVLNTCALDAECNLREAAAVALTHLAKASTSDACTDLIDLLEKILNRPFEMYVTDVPIPADADVKDLLQAASGLLELLHHKLLAAPASHAARCFLVLLDHLDNHYKRHAFFMHHPDIRIKIFDMLFGLRANQFNCVGFCYDAAGAAVAGAAALRLRPACSPFLLAEPPAARGLAAAAPAPLPPGACLLPVGRAARLLSAALTREKDWLVLGRVLRALPALLQARALALGRRAQDLDMLASTLCSMISDRSLNFPECLRVSGGQKLLVSEFHSVALPGLAWMAPYHSYLEPQTQQRIVRCLLKYGMVLRTPQPYINALTIYTLETRETMVKMLPEVLLDLSKISDTKAIASPMLEFLSTLTRLPKVFASFVEDQYMSVFAILLPYTNPSRYNHYVVSLAHHVIAAWFLKCRLSYRRNFVRFIIHGLHNYIIMPFEEQLQYKTNHFQHAANEDSSNRQRSSSLGSRAVPRAPLGGRGPGSASASAIAAFHVELTETCLDLLARYTSTPCSVKPHRSDTAEFLFNGGQSMTWLVGHKLITITTSGCLQNSIKQGLCDRCAVLCKQHADSVSSPLPPLSVPSDPPPTVQVNDGSSENLTNSSYNQLHVQPPPGNPPEVKRQNSSENNKTNDPLVAVLNQFSQHFERVSKEVDTEEAGWSRVGELAAAGACPCWCASWAEVHVRSPTGDVCWVMRMQNAMSWDYLLDEPLQDVAALLAPGPRAPPPGPDAGQGARGPPPGPDAEPRPRSGSSSSQPRPAPLHSQDLHKSSSDSVVGSERKFQNSALHSMMQPQSATSATGATGARAVTQPINIPGSPQRQSSSSTTDDDDMLLIVPDAGKSRHPVRRSNSSPEMSSSWKAGAARAPPPAPPAPAPPPDLPPLLPDDMILLPSCEPTGNSGNSGAGSSSALSLHASKKAKKSDMRVSCEAIPEEMSGTSPHHPGLMTYNSDPAIRARACAGSGEAALPPALHNHHHQLQKTASDGTVPEGRASKPPAAPRLAGGAGGGAPAERDDLPPLSRSKRSNTISVMSPTRRHSMYAGRAAAGVGGASSAGGTVGGGGGGVTPAFVFLQLYHNMSTYPITPPVPGETPTILNPLAERPLRVSGVQHERTVKNLDLVPPIETYKIGVLYVGPGQQDNEVLILKNEYGSVRYAEFLTQLGTLVSLEGGDTDEQPHLFLNLEKGGKDGHYTYVWNDDIMQVLFHVATAMPSSPKDPTCNEKRKYIGNDYVSIVYNDSGADFNIHTIKGQLNFCIVVVEPYEYGMNRVFIKTKDELIRSKFLAHLDMHCVSDCNVALLARQMALHCALASHISQSLKLGGAPYASNSLERLRLIKRLRVRAAAARLAAAARAPEPYAGPPDLAHRVAIDDFNDYT</sequence>
<dbReference type="GO" id="GO:0051726">
    <property type="term" value="P:regulation of cell cycle"/>
    <property type="evidence" value="ECO:0007669"/>
    <property type="project" value="TreeGrafter"/>
</dbReference>
<reference evidence="5" key="1">
    <citation type="submission" date="2025-08" db="UniProtKB">
        <authorList>
            <consortium name="RefSeq"/>
        </authorList>
    </citation>
    <scope>IDENTIFICATION</scope>
</reference>
<feature type="domain" description="Rap-GAP" evidence="3">
    <location>
        <begin position="1603"/>
        <end position="1834"/>
    </location>
</feature>
<evidence type="ECO:0000313" key="5">
    <source>
        <dbReference type="RefSeq" id="XP_026746841.1"/>
    </source>
</evidence>
<feature type="compositionally biased region" description="Polar residues" evidence="2">
    <location>
        <begin position="1079"/>
        <end position="1098"/>
    </location>
</feature>
<dbReference type="Gene3D" id="3.40.50.11210">
    <property type="entry name" value="Rap/Ran-GAP"/>
    <property type="match status" value="1"/>
</dbReference>
<dbReference type="InterPro" id="IPR018515">
    <property type="entry name" value="Tuberin-type_domain"/>
</dbReference>
<dbReference type="GO" id="GO:0005634">
    <property type="term" value="C:nucleus"/>
    <property type="evidence" value="ECO:0007669"/>
    <property type="project" value="InterPro"/>
</dbReference>
<feature type="compositionally biased region" description="Pro residues" evidence="2">
    <location>
        <begin position="1355"/>
        <end position="1373"/>
    </location>
</feature>
<dbReference type="Proteomes" id="UP000322000">
    <property type="component" value="Unplaced"/>
</dbReference>
<evidence type="ECO:0000256" key="2">
    <source>
        <dbReference type="SAM" id="MobiDB-lite"/>
    </source>
</evidence>
<dbReference type="PRINTS" id="PR01431">
    <property type="entry name" value="TUBERIN"/>
</dbReference>
<dbReference type="Pfam" id="PF02145">
    <property type="entry name" value="Rap_GAP"/>
    <property type="match status" value="1"/>
</dbReference>
<feature type="compositionally biased region" description="Low complexity" evidence="2">
    <location>
        <begin position="1338"/>
        <end position="1347"/>
    </location>
</feature>
<evidence type="ECO:0000256" key="1">
    <source>
        <dbReference type="ARBA" id="ARBA00022468"/>
    </source>
</evidence>
<dbReference type="GO" id="GO:0005096">
    <property type="term" value="F:GTPase activator activity"/>
    <property type="evidence" value="ECO:0007669"/>
    <property type="project" value="UniProtKB-KW"/>
</dbReference>
<feature type="region of interest" description="Disordered" evidence="2">
    <location>
        <begin position="1207"/>
        <end position="1267"/>
    </location>
</feature>
<dbReference type="InterPro" id="IPR003913">
    <property type="entry name" value="Tuberin"/>
</dbReference>
<dbReference type="CTD" id="109822"/>
<dbReference type="InterPro" id="IPR016024">
    <property type="entry name" value="ARM-type_fold"/>
</dbReference>
<feature type="compositionally biased region" description="Low complexity" evidence="2">
    <location>
        <begin position="1387"/>
        <end position="1403"/>
    </location>
</feature>
<feature type="compositionally biased region" description="Low complexity" evidence="2">
    <location>
        <begin position="950"/>
        <end position="969"/>
    </location>
</feature>
<accession>A0A7E5X383</accession>
<dbReference type="InterPro" id="IPR027107">
    <property type="entry name" value="Tuberin/Ral-act_asu"/>
</dbReference>
<dbReference type="GO" id="GO:0051898">
    <property type="term" value="P:negative regulation of phosphatidylinositol 3-kinase/protein kinase B signal transduction"/>
    <property type="evidence" value="ECO:0007669"/>
    <property type="project" value="TreeGrafter"/>
</dbReference>
<organism evidence="4 5">
    <name type="scientific">Trichoplusia ni</name>
    <name type="common">Cabbage looper</name>
    <dbReference type="NCBI Taxonomy" id="7111"/>
    <lineage>
        <taxon>Eukaryota</taxon>
        <taxon>Metazoa</taxon>
        <taxon>Ecdysozoa</taxon>
        <taxon>Arthropoda</taxon>
        <taxon>Hexapoda</taxon>
        <taxon>Insecta</taxon>
        <taxon>Pterygota</taxon>
        <taxon>Neoptera</taxon>
        <taxon>Endopterygota</taxon>
        <taxon>Lepidoptera</taxon>
        <taxon>Glossata</taxon>
        <taxon>Ditrysia</taxon>
        <taxon>Noctuoidea</taxon>
        <taxon>Noctuidae</taxon>
        <taxon>Plusiinae</taxon>
        <taxon>Trichoplusia</taxon>
    </lineage>
</organism>
<gene>
    <name evidence="5" type="primary">LOC113508080</name>
</gene>
<dbReference type="GO" id="GO:0051056">
    <property type="term" value="P:regulation of small GTPase mediated signal transduction"/>
    <property type="evidence" value="ECO:0007669"/>
    <property type="project" value="InterPro"/>
</dbReference>
<dbReference type="RefSeq" id="XP_026746841.1">
    <property type="nucleotide sequence ID" value="XM_026891040.1"/>
</dbReference>
<protein>
    <submittedName>
        <fullName evidence="5">Tuberin</fullName>
    </submittedName>
</protein>
<dbReference type="Pfam" id="PF11864">
    <property type="entry name" value="DUF3384"/>
    <property type="match status" value="1"/>
</dbReference>
<dbReference type="FunFam" id="3.40.50.11210:FF:000001">
    <property type="entry name" value="Ral GTPase-activating protein subunit alpha-1 isoform 1"/>
    <property type="match status" value="1"/>
</dbReference>
<dbReference type="GO" id="GO:0032007">
    <property type="term" value="P:negative regulation of TOR signaling"/>
    <property type="evidence" value="ECO:0007669"/>
    <property type="project" value="InterPro"/>
</dbReference>
<dbReference type="PROSITE" id="PS50085">
    <property type="entry name" value="RAPGAP"/>
    <property type="match status" value="1"/>
</dbReference>
<dbReference type="KEGG" id="tnl:113508080"/>
<dbReference type="InterPro" id="IPR011989">
    <property type="entry name" value="ARM-like"/>
</dbReference>
<dbReference type="Gene3D" id="1.25.10.10">
    <property type="entry name" value="Leucine-rich Repeat Variant"/>
    <property type="match status" value="1"/>
</dbReference>
<dbReference type="PANTHER" id="PTHR10063:SF0">
    <property type="entry name" value="TUBERIN"/>
    <property type="match status" value="1"/>
</dbReference>
<dbReference type="Pfam" id="PF03542">
    <property type="entry name" value="Tuberin"/>
    <property type="match status" value="1"/>
</dbReference>
<evidence type="ECO:0000313" key="4">
    <source>
        <dbReference type="Proteomes" id="UP000322000"/>
    </source>
</evidence>
<feature type="region of interest" description="Disordered" evidence="2">
    <location>
        <begin position="1464"/>
        <end position="1525"/>
    </location>
</feature>
<dbReference type="InterPro" id="IPR024584">
    <property type="entry name" value="Tuberin_N"/>
</dbReference>
<keyword evidence="1" id="KW-0343">GTPase activation</keyword>
<dbReference type="InterPro" id="IPR035974">
    <property type="entry name" value="Rap/Ran-GAP_sf"/>
</dbReference>
<dbReference type="SUPFAM" id="SSF48371">
    <property type="entry name" value="ARM repeat"/>
    <property type="match status" value="1"/>
</dbReference>
<evidence type="ECO:0000259" key="3">
    <source>
        <dbReference type="PROSITE" id="PS50085"/>
    </source>
</evidence>
<feature type="region of interest" description="Disordered" evidence="2">
    <location>
        <begin position="1298"/>
        <end position="1416"/>
    </location>
</feature>
<dbReference type="FunCoup" id="A0A7E5X383">
    <property type="interactions" value="1148"/>
</dbReference>
<name>A0A7E5X383_TRINI</name>